<evidence type="ECO:0000256" key="7">
    <source>
        <dbReference type="ARBA" id="ARBA00023291"/>
    </source>
</evidence>
<dbReference type="GO" id="GO:0005506">
    <property type="term" value="F:iron ion binding"/>
    <property type="evidence" value="ECO:0007669"/>
    <property type="project" value="UniProtKB-UniRule"/>
</dbReference>
<dbReference type="AlphaFoldDB" id="A0A7I9YP67"/>
<comment type="caution">
    <text evidence="10">The sequence shown here is derived from an EMBL/GenBank/DDBJ whole genome shotgun (WGS) entry which is preliminary data.</text>
</comment>
<keyword evidence="7" id="KW-0003">3Fe-4S</keyword>
<dbReference type="GO" id="GO:0009055">
    <property type="term" value="F:electron transfer activity"/>
    <property type="evidence" value="ECO:0007669"/>
    <property type="project" value="UniProtKB-UniRule"/>
</dbReference>
<dbReference type="InterPro" id="IPR051269">
    <property type="entry name" value="Fe-S_cluster_ET"/>
</dbReference>
<keyword evidence="6 8" id="KW-0411">Iron-sulfur</keyword>
<evidence type="ECO:0000256" key="4">
    <source>
        <dbReference type="ARBA" id="ARBA00022982"/>
    </source>
</evidence>
<evidence type="ECO:0000256" key="6">
    <source>
        <dbReference type="ARBA" id="ARBA00023014"/>
    </source>
</evidence>
<protein>
    <recommendedName>
        <fullName evidence="8">Ferredoxin</fullName>
    </recommendedName>
</protein>
<dbReference type="PANTHER" id="PTHR36923:SF3">
    <property type="entry name" value="FERREDOXIN"/>
    <property type="match status" value="1"/>
</dbReference>
<dbReference type="PROSITE" id="PS51379">
    <property type="entry name" value="4FE4S_FER_2"/>
    <property type="match status" value="1"/>
</dbReference>
<evidence type="ECO:0000256" key="1">
    <source>
        <dbReference type="ARBA" id="ARBA00001927"/>
    </source>
</evidence>
<keyword evidence="2 8" id="KW-0813">Transport</keyword>
<dbReference type="InterPro" id="IPR017896">
    <property type="entry name" value="4Fe4S_Fe-S-bd"/>
</dbReference>
<reference evidence="10 11" key="1">
    <citation type="journal article" date="2019" name="Emerg. Microbes Infect.">
        <title>Comprehensive subspecies identification of 175 nontuberculous mycobacteria species based on 7547 genomic profiles.</title>
        <authorList>
            <person name="Matsumoto Y."/>
            <person name="Kinjo T."/>
            <person name="Motooka D."/>
            <person name="Nabeya D."/>
            <person name="Jung N."/>
            <person name="Uechi K."/>
            <person name="Horii T."/>
            <person name="Iida T."/>
            <person name="Fujita J."/>
            <person name="Nakamura S."/>
        </authorList>
    </citation>
    <scope>NUCLEOTIDE SEQUENCE [LARGE SCALE GENOMIC DNA]</scope>
    <source>
        <strain evidence="10 11">JCM 30725</strain>
    </source>
</reference>
<evidence type="ECO:0000256" key="8">
    <source>
        <dbReference type="RuleBase" id="RU368020"/>
    </source>
</evidence>
<dbReference type="Proteomes" id="UP000465360">
    <property type="component" value="Unassembled WGS sequence"/>
</dbReference>
<evidence type="ECO:0000256" key="2">
    <source>
        <dbReference type="ARBA" id="ARBA00022448"/>
    </source>
</evidence>
<comment type="function">
    <text evidence="8">Ferredoxins are iron-sulfur proteins that transfer electrons in a wide variety of metabolic reactions.</text>
</comment>
<keyword evidence="11" id="KW-1185">Reference proteome</keyword>
<dbReference type="GO" id="GO:0051538">
    <property type="term" value="F:3 iron, 4 sulfur cluster binding"/>
    <property type="evidence" value="ECO:0007669"/>
    <property type="project" value="UniProtKB-KW"/>
</dbReference>
<dbReference type="InterPro" id="IPR001080">
    <property type="entry name" value="3Fe4S_ferredoxin"/>
</dbReference>
<keyword evidence="3 8" id="KW-0479">Metal-binding</keyword>
<sequence length="66" mass="7268">MRVTVDDDRCAGHGMCVTLCPAVFEMSEDGWAIAIQDDVPTDCEDVVREAIHSCPERAIREIDCGN</sequence>
<dbReference type="SUPFAM" id="SSF54862">
    <property type="entry name" value="4Fe-4S ferredoxins"/>
    <property type="match status" value="1"/>
</dbReference>
<keyword evidence="5 8" id="KW-0408">Iron</keyword>
<dbReference type="Gene3D" id="3.30.70.20">
    <property type="match status" value="1"/>
</dbReference>
<evidence type="ECO:0000256" key="3">
    <source>
        <dbReference type="ARBA" id="ARBA00022723"/>
    </source>
</evidence>
<organism evidence="10 11">
    <name type="scientific">Mycobacterium bourgelatii</name>
    <dbReference type="NCBI Taxonomy" id="1273442"/>
    <lineage>
        <taxon>Bacteria</taxon>
        <taxon>Bacillati</taxon>
        <taxon>Actinomycetota</taxon>
        <taxon>Actinomycetes</taxon>
        <taxon>Mycobacteriales</taxon>
        <taxon>Mycobacteriaceae</taxon>
        <taxon>Mycobacterium</taxon>
    </lineage>
</organism>
<proteinExistence type="predicted"/>
<keyword evidence="4 8" id="KW-0249">Electron transport</keyword>
<feature type="domain" description="4Fe-4S ferredoxin-type" evidence="9">
    <location>
        <begin position="1"/>
        <end position="29"/>
    </location>
</feature>
<evidence type="ECO:0000256" key="5">
    <source>
        <dbReference type="ARBA" id="ARBA00023004"/>
    </source>
</evidence>
<dbReference type="RefSeq" id="WP_163712154.1">
    <property type="nucleotide sequence ID" value="NZ_BLKZ01000001.1"/>
</dbReference>
<accession>A0A7I9YP67</accession>
<dbReference type="PRINTS" id="PR00352">
    <property type="entry name" value="3FE4SFRDOXIN"/>
</dbReference>
<evidence type="ECO:0000259" key="9">
    <source>
        <dbReference type="PROSITE" id="PS51379"/>
    </source>
</evidence>
<evidence type="ECO:0000313" key="10">
    <source>
        <dbReference type="EMBL" id="GFG90465.1"/>
    </source>
</evidence>
<name>A0A7I9YP67_MYCBU</name>
<comment type="cofactor">
    <cofactor evidence="1">
        <name>[3Fe-4S] cluster</name>
        <dbReference type="ChEBI" id="CHEBI:21137"/>
    </cofactor>
</comment>
<gene>
    <name evidence="10" type="ORF">MBOU_25070</name>
</gene>
<dbReference type="PANTHER" id="PTHR36923">
    <property type="entry name" value="FERREDOXIN"/>
    <property type="match status" value="1"/>
</dbReference>
<dbReference type="EMBL" id="BLKZ01000001">
    <property type="protein sequence ID" value="GFG90465.1"/>
    <property type="molecule type" value="Genomic_DNA"/>
</dbReference>
<evidence type="ECO:0000313" key="11">
    <source>
        <dbReference type="Proteomes" id="UP000465360"/>
    </source>
</evidence>
<dbReference type="Pfam" id="PF13459">
    <property type="entry name" value="Fer4_15"/>
    <property type="match status" value="1"/>
</dbReference>